<reference evidence="11 12" key="1">
    <citation type="submission" date="2014-04" db="EMBL/GenBank/DDBJ databases">
        <authorList>
            <consortium name="DOE Joint Genome Institute"/>
            <person name="Kuo A."/>
            <person name="Ruytinx J."/>
            <person name="Rineau F."/>
            <person name="Colpaert J."/>
            <person name="Kohler A."/>
            <person name="Nagy L.G."/>
            <person name="Floudas D."/>
            <person name="Copeland A."/>
            <person name="Barry K.W."/>
            <person name="Cichocki N."/>
            <person name="Veneault-Fourrey C."/>
            <person name="LaButti K."/>
            <person name="Lindquist E.A."/>
            <person name="Lipzen A."/>
            <person name="Lundell T."/>
            <person name="Morin E."/>
            <person name="Murat C."/>
            <person name="Sun H."/>
            <person name="Tunlid A."/>
            <person name="Henrissat B."/>
            <person name="Grigoriev I.V."/>
            <person name="Hibbett D.S."/>
            <person name="Martin F."/>
            <person name="Nordberg H.P."/>
            <person name="Cantor M.N."/>
            <person name="Hua S.X."/>
        </authorList>
    </citation>
    <scope>NUCLEOTIDE SEQUENCE [LARGE SCALE GENOMIC DNA]</scope>
    <source>
        <strain evidence="11 12">UH-Slu-Lm8-n1</strain>
    </source>
</reference>
<organism evidence="11 12">
    <name type="scientific">Suillus luteus UH-Slu-Lm8-n1</name>
    <dbReference type="NCBI Taxonomy" id="930992"/>
    <lineage>
        <taxon>Eukaryota</taxon>
        <taxon>Fungi</taxon>
        <taxon>Dikarya</taxon>
        <taxon>Basidiomycota</taxon>
        <taxon>Agaricomycotina</taxon>
        <taxon>Agaricomycetes</taxon>
        <taxon>Agaricomycetidae</taxon>
        <taxon>Boletales</taxon>
        <taxon>Suillineae</taxon>
        <taxon>Suillaceae</taxon>
        <taxon>Suillus</taxon>
    </lineage>
</organism>
<evidence type="ECO:0000256" key="3">
    <source>
        <dbReference type="ARBA" id="ARBA00022507"/>
    </source>
</evidence>
<feature type="transmembrane region" description="Helical" evidence="10">
    <location>
        <begin position="262"/>
        <end position="284"/>
    </location>
</feature>
<dbReference type="Proteomes" id="UP000054485">
    <property type="component" value="Unassembled WGS sequence"/>
</dbReference>
<evidence type="ECO:0000256" key="6">
    <source>
        <dbReference type="ARBA" id="ARBA00023040"/>
    </source>
</evidence>
<keyword evidence="4 10" id="KW-0812">Transmembrane</keyword>
<comment type="similarity">
    <text evidence="2">Belongs to the G-protein coupled receptor 4 family.</text>
</comment>
<dbReference type="EMBL" id="KN835403">
    <property type="protein sequence ID" value="KIK38255.1"/>
    <property type="molecule type" value="Genomic_DNA"/>
</dbReference>
<evidence type="ECO:0000256" key="2">
    <source>
        <dbReference type="ARBA" id="ARBA00011085"/>
    </source>
</evidence>
<evidence type="ECO:0000256" key="4">
    <source>
        <dbReference type="ARBA" id="ARBA00022692"/>
    </source>
</evidence>
<dbReference type="Pfam" id="PF02076">
    <property type="entry name" value="STE3"/>
    <property type="match status" value="1"/>
</dbReference>
<keyword evidence="12" id="KW-1185">Reference proteome</keyword>
<keyword evidence="5 10" id="KW-1133">Transmembrane helix</keyword>
<evidence type="ECO:0000256" key="10">
    <source>
        <dbReference type="SAM" id="Phobius"/>
    </source>
</evidence>
<evidence type="ECO:0000256" key="1">
    <source>
        <dbReference type="ARBA" id="ARBA00004141"/>
    </source>
</evidence>
<dbReference type="PANTHER" id="PTHR28097">
    <property type="entry name" value="PHEROMONE A FACTOR RECEPTOR"/>
    <property type="match status" value="1"/>
</dbReference>
<feature type="transmembrane region" description="Helical" evidence="10">
    <location>
        <begin position="34"/>
        <end position="54"/>
    </location>
</feature>
<proteinExistence type="inferred from homology"/>
<dbReference type="PRINTS" id="PR00899">
    <property type="entry name" value="GPCRSTE3"/>
</dbReference>
<dbReference type="AlphaFoldDB" id="A0A0C9ZL82"/>
<comment type="subcellular location">
    <subcellularLocation>
        <location evidence="1">Membrane</location>
        <topology evidence="1">Multi-pass membrane protein</topology>
    </subcellularLocation>
</comment>
<protein>
    <submittedName>
        <fullName evidence="11">Uncharacterized protein</fullName>
    </submittedName>
</protein>
<name>A0A0C9ZL82_9AGAM</name>
<keyword evidence="7 10" id="KW-0472">Membrane</keyword>
<reference evidence="12" key="2">
    <citation type="submission" date="2015-01" db="EMBL/GenBank/DDBJ databases">
        <title>Evolutionary Origins and Diversification of the Mycorrhizal Mutualists.</title>
        <authorList>
            <consortium name="DOE Joint Genome Institute"/>
            <consortium name="Mycorrhizal Genomics Consortium"/>
            <person name="Kohler A."/>
            <person name="Kuo A."/>
            <person name="Nagy L.G."/>
            <person name="Floudas D."/>
            <person name="Copeland A."/>
            <person name="Barry K.W."/>
            <person name="Cichocki N."/>
            <person name="Veneault-Fourrey C."/>
            <person name="LaButti K."/>
            <person name="Lindquist E.A."/>
            <person name="Lipzen A."/>
            <person name="Lundell T."/>
            <person name="Morin E."/>
            <person name="Murat C."/>
            <person name="Riley R."/>
            <person name="Ohm R."/>
            <person name="Sun H."/>
            <person name="Tunlid A."/>
            <person name="Henrissat B."/>
            <person name="Grigoriev I.V."/>
            <person name="Hibbett D.S."/>
            <person name="Martin F."/>
        </authorList>
    </citation>
    <scope>NUCLEOTIDE SEQUENCE [LARGE SCALE GENOMIC DNA]</scope>
    <source>
        <strain evidence="12">UH-Slu-Lm8-n1</strain>
    </source>
</reference>
<feature type="transmembrane region" description="Helical" evidence="10">
    <location>
        <begin position="66"/>
        <end position="90"/>
    </location>
</feature>
<evidence type="ECO:0000313" key="12">
    <source>
        <dbReference type="Proteomes" id="UP000054485"/>
    </source>
</evidence>
<keyword evidence="8" id="KW-0675">Receptor</keyword>
<evidence type="ECO:0000256" key="7">
    <source>
        <dbReference type="ARBA" id="ARBA00023136"/>
    </source>
</evidence>
<feature type="transmembrane region" description="Helical" evidence="10">
    <location>
        <begin position="6"/>
        <end position="22"/>
    </location>
</feature>
<dbReference type="OrthoDB" id="2874149at2759"/>
<evidence type="ECO:0000256" key="8">
    <source>
        <dbReference type="ARBA" id="ARBA00023170"/>
    </source>
</evidence>
<accession>A0A0C9ZL82</accession>
<keyword evidence="3" id="KW-0589">Pheromone response</keyword>
<keyword evidence="9" id="KW-0807">Transducer</keyword>
<dbReference type="GO" id="GO:0005886">
    <property type="term" value="C:plasma membrane"/>
    <property type="evidence" value="ECO:0007669"/>
    <property type="project" value="TreeGrafter"/>
</dbReference>
<evidence type="ECO:0000256" key="5">
    <source>
        <dbReference type="ARBA" id="ARBA00022989"/>
    </source>
</evidence>
<keyword evidence="6" id="KW-0297">G-protein coupled receptor</keyword>
<feature type="transmembrane region" description="Helical" evidence="10">
    <location>
        <begin position="110"/>
        <end position="130"/>
    </location>
</feature>
<dbReference type="CDD" id="cd14966">
    <property type="entry name" value="7tmD_STE3"/>
    <property type="match status" value="1"/>
</dbReference>
<dbReference type="InterPro" id="IPR001499">
    <property type="entry name" value="GPCR_STE3"/>
</dbReference>
<gene>
    <name evidence="11" type="ORF">CY34DRAFT_403536</name>
</gene>
<feature type="transmembrane region" description="Helical" evidence="10">
    <location>
        <begin position="202"/>
        <end position="227"/>
    </location>
</feature>
<sequence length="392" mass="44433">MHVGLPISAFIAAVLVLIPLPSHWRAKNIGTLSMIAWLFISNIIYAINSVIWAGSVLNVAPVWCDIVTKIIIGANIALPATCLCVCMQLARIASVSQARLTHRDKLRGTLIDITICWLLPMIFMALHYIVQGHRFDIVEDFGCRPTVYVSIAGICIIWIPPIVVSLLTMGYAAVALKHFFCRRISFAKHLRDSKSGLSTSQYFRLMSMSVIEMFWSLVITSLDLWLACQGGLQPWISWENVHVGFSQVWYFPTVLIPPTTLAWFYAIWFVVPISGALFSVFFSFGDDAMKDYRKSLQWFRTMVLRIPPRTNHHPTVIELPSFNRHRGPISNSTLPPIPPRAVPRPPKSASHISYYEMTPNSEDGSFVYSREDLPRYSYYVYRPGGMNGRYIV</sequence>
<dbReference type="InterPro" id="IPR001546">
    <property type="entry name" value="GPCR_Pheromne_A_rcpt"/>
</dbReference>
<dbReference type="InParanoid" id="A0A0C9ZL82"/>
<dbReference type="GO" id="GO:0004933">
    <property type="term" value="F:mating-type a-factor pheromone receptor activity"/>
    <property type="evidence" value="ECO:0007669"/>
    <property type="project" value="InterPro"/>
</dbReference>
<dbReference type="PRINTS" id="PR00900">
    <property type="entry name" value="PHEROMONEAR"/>
</dbReference>
<dbReference type="PANTHER" id="PTHR28097:SF1">
    <property type="entry name" value="PHEROMONE A FACTOR RECEPTOR"/>
    <property type="match status" value="1"/>
</dbReference>
<dbReference type="GO" id="GO:0000750">
    <property type="term" value="P:pheromone-dependent signal transduction involved in conjugation with cellular fusion"/>
    <property type="evidence" value="ECO:0007669"/>
    <property type="project" value="TreeGrafter"/>
</dbReference>
<dbReference type="HOGENOM" id="CLU_027592_0_0_1"/>
<feature type="transmembrane region" description="Helical" evidence="10">
    <location>
        <begin position="150"/>
        <end position="181"/>
    </location>
</feature>
<evidence type="ECO:0000256" key="9">
    <source>
        <dbReference type="ARBA" id="ARBA00023224"/>
    </source>
</evidence>
<dbReference type="FunCoup" id="A0A0C9ZL82">
    <property type="interactions" value="96"/>
</dbReference>
<evidence type="ECO:0000313" key="11">
    <source>
        <dbReference type="EMBL" id="KIK38255.1"/>
    </source>
</evidence>